<evidence type="ECO:0000313" key="18">
    <source>
        <dbReference type="Proteomes" id="UP000765509"/>
    </source>
</evidence>
<dbReference type="GO" id="GO:0046872">
    <property type="term" value="F:metal ion binding"/>
    <property type="evidence" value="ECO:0007669"/>
    <property type="project" value="UniProtKB-KW"/>
</dbReference>
<dbReference type="Pfam" id="PF07727">
    <property type="entry name" value="RVT_2"/>
    <property type="match status" value="1"/>
</dbReference>
<evidence type="ECO:0000256" key="9">
    <source>
        <dbReference type="ARBA" id="ARBA00022908"/>
    </source>
</evidence>
<keyword evidence="11" id="KW-0239">DNA-directed DNA polymerase</keyword>
<evidence type="ECO:0000256" key="13">
    <source>
        <dbReference type="ARBA" id="ARBA00023268"/>
    </source>
</evidence>
<keyword evidence="12" id="KW-0233">DNA recombination</keyword>
<dbReference type="GO" id="GO:0005634">
    <property type="term" value="C:nucleus"/>
    <property type="evidence" value="ECO:0007669"/>
    <property type="project" value="UniProtKB-ARBA"/>
</dbReference>
<dbReference type="Pfam" id="PF00665">
    <property type="entry name" value="rve"/>
    <property type="match status" value="1"/>
</dbReference>
<name>A0A9Q3EB11_9BASI</name>
<dbReference type="InterPro" id="IPR039537">
    <property type="entry name" value="Retrotran_Ty1/copia-like"/>
</dbReference>
<keyword evidence="1" id="KW-0815">Transposition</keyword>
<keyword evidence="10" id="KW-0695">RNA-directed DNA polymerase</keyword>
<keyword evidence="3" id="KW-0540">Nuclease</keyword>
<dbReference type="GO" id="GO:0003723">
    <property type="term" value="F:RNA binding"/>
    <property type="evidence" value="ECO:0007669"/>
    <property type="project" value="UniProtKB-KW"/>
</dbReference>
<evidence type="ECO:0000256" key="8">
    <source>
        <dbReference type="ARBA" id="ARBA00022884"/>
    </source>
</evidence>
<protein>
    <recommendedName>
        <fullName evidence="16">Integrase catalytic domain-containing protein</fullName>
    </recommendedName>
</protein>
<keyword evidence="7" id="KW-0460">Magnesium</keyword>
<keyword evidence="11" id="KW-0808">Transferase</keyword>
<dbReference type="AlphaFoldDB" id="A0A9Q3EB11"/>
<keyword evidence="2" id="KW-0548">Nucleotidyltransferase</keyword>
<dbReference type="GO" id="GO:0015074">
    <property type="term" value="P:DNA integration"/>
    <property type="evidence" value="ECO:0007669"/>
    <property type="project" value="UniProtKB-KW"/>
</dbReference>
<feature type="domain" description="Integrase catalytic" evidence="16">
    <location>
        <begin position="1"/>
        <end position="180"/>
    </location>
</feature>
<evidence type="ECO:0000256" key="15">
    <source>
        <dbReference type="ARBA" id="ARBA00049244"/>
    </source>
</evidence>
<accession>A0A9Q3EB11</accession>
<evidence type="ECO:0000256" key="2">
    <source>
        <dbReference type="ARBA" id="ARBA00022695"/>
    </source>
</evidence>
<proteinExistence type="predicted"/>
<dbReference type="InterPro" id="IPR036397">
    <property type="entry name" value="RNaseH_sf"/>
</dbReference>
<evidence type="ECO:0000313" key="17">
    <source>
        <dbReference type="EMBL" id="MBW0515855.1"/>
    </source>
</evidence>
<keyword evidence="13" id="KW-0511">Multifunctional enzyme</keyword>
<evidence type="ECO:0000256" key="4">
    <source>
        <dbReference type="ARBA" id="ARBA00022723"/>
    </source>
</evidence>
<organism evidence="17 18">
    <name type="scientific">Austropuccinia psidii MF-1</name>
    <dbReference type="NCBI Taxonomy" id="1389203"/>
    <lineage>
        <taxon>Eukaryota</taxon>
        <taxon>Fungi</taxon>
        <taxon>Dikarya</taxon>
        <taxon>Basidiomycota</taxon>
        <taxon>Pucciniomycotina</taxon>
        <taxon>Pucciniomycetes</taxon>
        <taxon>Pucciniales</taxon>
        <taxon>Sphaerophragmiaceae</taxon>
        <taxon>Austropuccinia</taxon>
    </lineage>
</organism>
<evidence type="ECO:0000256" key="6">
    <source>
        <dbReference type="ARBA" id="ARBA00022801"/>
    </source>
</evidence>
<evidence type="ECO:0000259" key="16">
    <source>
        <dbReference type="PROSITE" id="PS50994"/>
    </source>
</evidence>
<keyword evidence="9" id="KW-0229">DNA integration</keyword>
<evidence type="ECO:0000256" key="12">
    <source>
        <dbReference type="ARBA" id="ARBA00023172"/>
    </source>
</evidence>
<dbReference type="GO" id="GO:0032196">
    <property type="term" value="P:transposition"/>
    <property type="evidence" value="ECO:0007669"/>
    <property type="project" value="UniProtKB-KW"/>
</dbReference>
<comment type="catalytic activity">
    <reaction evidence="14">
        <text>DNA(n) + a 2'-deoxyribonucleoside 5'-triphosphate = DNA(n+1) + diphosphate</text>
        <dbReference type="Rhea" id="RHEA:22508"/>
        <dbReference type="Rhea" id="RHEA-COMP:17339"/>
        <dbReference type="Rhea" id="RHEA-COMP:17340"/>
        <dbReference type="ChEBI" id="CHEBI:33019"/>
        <dbReference type="ChEBI" id="CHEBI:61560"/>
        <dbReference type="ChEBI" id="CHEBI:173112"/>
        <dbReference type="EC" id="2.7.7.49"/>
    </reaction>
</comment>
<dbReference type="EMBL" id="AVOT02024907">
    <property type="protein sequence ID" value="MBW0515855.1"/>
    <property type="molecule type" value="Genomic_DNA"/>
</dbReference>
<dbReference type="Gene3D" id="3.30.420.10">
    <property type="entry name" value="Ribonuclease H-like superfamily/Ribonuclease H"/>
    <property type="match status" value="1"/>
</dbReference>
<dbReference type="GO" id="GO:0003887">
    <property type="term" value="F:DNA-directed DNA polymerase activity"/>
    <property type="evidence" value="ECO:0007669"/>
    <property type="project" value="UniProtKB-KW"/>
</dbReference>
<evidence type="ECO:0000256" key="7">
    <source>
        <dbReference type="ARBA" id="ARBA00022842"/>
    </source>
</evidence>
<dbReference type="OrthoDB" id="2776596at2759"/>
<keyword evidence="6" id="KW-0378">Hydrolase</keyword>
<dbReference type="InterPro" id="IPR013103">
    <property type="entry name" value="RVT_2"/>
</dbReference>
<evidence type="ECO:0000256" key="10">
    <source>
        <dbReference type="ARBA" id="ARBA00022918"/>
    </source>
</evidence>
<dbReference type="InterPro" id="IPR001584">
    <property type="entry name" value="Integrase_cat-core"/>
</dbReference>
<dbReference type="PANTHER" id="PTHR42648">
    <property type="entry name" value="TRANSPOSASE, PUTATIVE-RELATED"/>
    <property type="match status" value="1"/>
</dbReference>
<dbReference type="SUPFAM" id="SSF53098">
    <property type="entry name" value="Ribonuclease H-like"/>
    <property type="match status" value="1"/>
</dbReference>
<dbReference type="InterPro" id="IPR012337">
    <property type="entry name" value="RNaseH-like_sf"/>
</dbReference>
<reference evidence="17" key="1">
    <citation type="submission" date="2021-03" db="EMBL/GenBank/DDBJ databases">
        <title>Draft genome sequence of rust myrtle Austropuccinia psidii MF-1, a brazilian biotype.</title>
        <authorList>
            <person name="Quecine M.C."/>
            <person name="Pachon D.M.R."/>
            <person name="Bonatelli M.L."/>
            <person name="Correr F.H."/>
            <person name="Franceschini L.M."/>
            <person name="Leite T.F."/>
            <person name="Margarido G.R.A."/>
            <person name="Almeida C.A."/>
            <person name="Ferrarezi J.A."/>
            <person name="Labate C.A."/>
        </authorList>
    </citation>
    <scope>NUCLEOTIDE SEQUENCE</scope>
    <source>
        <strain evidence="17">MF-1</strain>
    </source>
</reference>
<dbReference type="GO" id="GO:0004519">
    <property type="term" value="F:endonuclease activity"/>
    <property type="evidence" value="ECO:0007669"/>
    <property type="project" value="UniProtKB-KW"/>
</dbReference>
<dbReference type="PANTHER" id="PTHR42648:SF11">
    <property type="entry name" value="TRANSPOSON TY4-P GAG-POL POLYPROTEIN"/>
    <property type="match status" value="1"/>
</dbReference>
<evidence type="ECO:0000256" key="11">
    <source>
        <dbReference type="ARBA" id="ARBA00022932"/>
    </source>
</evidence>
<dbReference type="PROSITE" id="PS50994">
    <property type="entry name" value="INTEGRASE"/>
    <property type="match status" value="1"/>
</dbReference>
<dbReference type="GO" id="GO:0003964">
    <property type="term" value="F:RNA-directed DNA polymerase activity"/>
    <property type="evidence" value="ECO:0007669"/>
    <property type="project" value="UniProtKB-KW"/>
</dbReference>
<dbReference type="Proteomes" id="UP000765509">
    <property type="component" value="Unassembled WGS sequence"/>
</dbReference>
<keyword evidence="18" id="KW-1185">Reference proteome</keyword>
<evidence type="ECO:0000256" key="5">
    <source>
        <dbReference type="ARBA" id="ARBA00022759"/>
    </source>
</evidence>
<keyword evidence="4" id="KW-0479">Metal-binding</keyword>
<comment type="caution">
    <text evidence="17">The sequence shown here is derived from an EMBL/GenBank/DDBJ whole genome shotgun (WGS) entry which is preliminary data.</text>
</comment>
<comment type="catalytic activity">
    <reaction evidence="15">
        <text>DNA(n) + a 2'-deoxyribonucleoside 5'-triphosphate = DNA(n+1) + diphosphate</text>
        <dbReference type="Rhea" id="RHEA:22508"/>
        <dbReference type="Rhea" id="RHEA-COMP:17339"/>
        <dbReference type="Rhea" id="RHEA-COMP:17340"/>
        <dbReference type="ChEBI" id="CHEBI:33019"/>
        <dbReference type="ChEBI" id="CHEBI:61560"/>
        <dbReference type="ChEBI" id="CHEBI:173112"/>
        <dbReference type="EC" id="2.7.7.7"/>
    </reaction>
</comment>
<evidence type="ECO:0000256" key="1">
    <source>
        <dbReference type="ARBA" id="ARBA00022578"/>
    </source>
</evidence>
<evidence type="ECO:0000256" key="14">
    <source>
        <dbReference type="ARBA" id="ARBA00048173"/>
    </source>
</evidence>
<dbReference type="GO" id="GO:0006310">
    <property type="term" value="P:DNA recombination"/>
    <property type="evidence" value="ECO:0007669"/>
    <property type="project" value="UniProtKB-KW"/>
</dbReference>
<sequence length="472" mass="53852">MTLKPFKSHFDEVEKALDCLHLDLVSPIFPPSVSGYRYFLTIVDQYTSFKFVKLLKQKSNALDEFMAIKNLVETTQDQKIKKIVSDRGGEFVNSGFQNLANESGFVHVTSPPYTPQINGFAKRANRTIMEKACFLLLGANLPNQYWAEAVSHATFRLLQETTYPHFIYGQEVLQKLSVFGLLGASLAYRVLKLQDNKVFTTRHIIFFENDFPLPSSLSKPKTDELLFSEERYHTDNEEEYFDCQEHPVFAQNPTDNSTSIESSSEGTMIQPEKRIRVIGPRHPTLISSRIDEGNILPYSRRPKALMTLSGSKDPSLYKQALQSANAEQWLQAVDKELQTMKDLKFWEVVPITEEIKLIGTTWVFKTKRNAQNEILKHKARLCAQGFSQTLGIDFQKTFAPTGRLNSLRTLISFAASKNLLFEQLDIKSAFLNAPLDEEVHLTIPHGLNHDKHKSCLRLKKAIYGLRQAPQAW</sequence>
<evidence type="ECO:0000256" key="3">
    <source>
        <dbReference type="ARBA" id="ARBA00022722"/>
    </source>
</evidence>
<keyword evidence="8" id="KW-0694">RNA-binding</keyword>
<dbReference type="GO" id="GO:0016787">
    <property type="term" value="F:hydrolase activity"/>
    <property type="evidence" value="ECO:0007669"/>
    <property type="project" value="UniProtKB-KW"/>
</dbReference>
<gene>
    <name evidence="17" type="ORF">O181_055570</name>
</gene>
<keyword evidence="5" id="KW-0255">Endonuclease</keyword>